<dbReference type="AlphaFoldDB" id="A0A0A9HSZ8"/>
<dbReference type="EMBL" id="GBRH01161868">
    <property type="protein sequence ID" value="JAE36028.1"/>
    <property type="molecule type" value="Transcribed_RNA"/>
</dbReference>
<organism evidence="1">
    <name type="scientific">Arundo donax</name>
    <name type="common">Giant reed</name>
    <name type="synonym">Donax arundinaceus</name>
    <dbReference type="NCBI Taxonomy" id="35708"/>
    <lineage>
        <taxon>Eukaryota</taxon>
        <taxon>Viridiplantae</taxon>
        <taxon>Streptophyta</taxon>
        <taxon>Embryophyta</taxon>
        <taxon>Tracheophyta</taxon>
        <taxon>Spermatophyta</taxon>
        <taxon>Magnoliopsida</taxon>
        <taxon>Liliopsida</taxon>
        <taxon>Poales</taxon>
        <taxon>Poaceae</taxon>
        <taxon>PACMAD clade</taxon>
        <taxon>Arundinoideae</taxon>
        <taxon>Arundineae</taxon>
        <taxon>Arundo</taxon>
    </lineage>
</organism>
<sequence>MFCPTRLLELPRDSPSHHLACVAEPRDLPDPDGSISVTGVERASICTPAQA</sequence>
<protein>
    <submittedName>
        <fullName evidence="1">Uncharacterized protein</fullName>
    </submittedName>
</protein>
<evidence type="ECO:0000313" key="1">
    <source>
        <dbReference type="EMBL" id="JAE36028.1"/>
    </source>
</evidence>
<name>A0A0A9HSZ8_ARUDO</name>
<proteinExistence type="predicted"/>
<reference evidence="1" key="2">
    <citation type="journal article" date="2015" name="Data Brief">
        <title>Shoot transcriptome of the giant reed, Arundo donax.</title>
        <authorList>
            <person name="Barrero R.A."/>
            <person name="Guerrero F.D."/>
            <person name="Moolhuijzen P."/>
            <person name="Goolsby J.A."/>
            <person name="Tidwell J."/>
            <person name="Bellgard S.E."/>
            <person name="Bellgard M.I."/>
        </authorList>
    </citation>
    <scope>NUCLEOTIDE SEQUENCE</scope>
    <source>
        <tissue evidence="1">Shoot tissue taken approximately 20 cm above the soil surface</tissue>
    </source>
</reference>
<accession>A0A0A9HSZ8</accession>
<reference evidence="1" key="1">
    <citation type="submission" date="2014-09" db="EMBL/GenBank/DDBJ databases">
        <authorList>
            <person name="Magalhaes I.L.F."/>
            <person name="Oliveira U."/>
            <person name="Santos F.R."/>
            <person name="Vidigal T.H.D.A."/>
            <person name="Brescovit A.D."/>
            <person name="Santos A.J."/>
        </authorList>
    </citation>
    <scope>NUCLEOTIDE SEQUENCE</scope>
    <source>
        <tissue evidence="1">Shoot tissue taken approximately 20 cm above the soil surface</tissue>
    </source>
</reference>